<dbReference type="EMBL" id="JAYMYQ010000001">
    <property type="protein sequence ID" value="KAK7361610.1"/>
    <property type="molecule type" value="Genomic_DNA"/>
</dbReference>
<reference evidence="1 2" key="1">
    <citation type="submission" date="2024-01" db="EMBL/GenBank/DDBJ databases">
        <title>The genomes of 5 underutilized Papilionoideae crops provide insights into root nodulation and disease resistanc.</title>
        <authorList>
            <person name="Jiang F."/>
        </authorList>
    </citation>
    <scope>NUCLEOTIDE SEQUENCE [LARGE SCALE GENOMIC DNA]</scope>
    <source>
        <strain evidence="1">LVBAO_FW01</strain>
        <tissue evidence="1">Leaves</tissue>
    </source>
</reference>
<accession>A0AAN9R455</accession>
<evidence type="ECO:0000313" key="2">
    <source>
        <dbReference type="Proteomes" id="UP001367508"/>
    </source>
</evidence>
<protein>
    <submittedName>
        <fullName evidence="1">Uncharacterized protein</fullName>
    </submittedName>
</protein>
<proteinExistence type="predicted"/>
<name>A0AAN9R455_CANGL</name>
<keyword evidence="2" id="KW-1185">Reference proteome</keyword>
<comment type="caution">
    <text evidence="1">The sequence shown here is derived from an EMBL/GenBank/DDBJ whole genome shotgun (WGS) entry which is preliminary data.</text>
</comment>
<gene>
    <name evidence="1" type="ORF">VNO77_03680</name>
</gene>
<sequence>MSSRLQASNYLLETSNGDLLRSEPESEWERQETGKGYKLALKIEEIPPLSLRHRRKDVIATVKVKITGKSHLSRASFTT</sequence>
<organism evidence="1 2">
    <name type="scientific">Canavalia gladiata</name>
    <name type="common">Sword bean</name>
    <name type="synonym">Dolichos gladiatus</name>
    <dbReference type="NCBI Taxonomy" id="3824"/>
    <lineage>
        <taxon>Eukaryota</taxon>
        <taxon>Viridiplantae</taxon>
        <taxon>Streptophyta</taxon>
        <taxon>Embryophyta</taxon>
        <taxon>Tracheophyta</taxon>
        <taxon>Spermatophyta</taxon>
        <taxon>Magnoliopsida</taxon>
        <taxon>eudicotyledons</taxon>
        <taxon>Gunneridae</taxon>
        <taxon>Pentapetalae</taxon>
        <taxon>rosids</taxon>
        <taxon>fabids</taxon>
        <taxon>Fabales</taxon>
        <taxon>Fabaceae</taxon>
        <taxon>Papilionoideae</taxon>
        <taxon>50 kb inversion clade</taxon>
        <taxon>NPAAA clade</taxon>
        <taxon>indigoferoid/millettioid clade</taxon>
        <taxon>Phaseoleae</taxon>
        <taxon>Canavalia</taxon>
    </lineage>
</organism>
<dbReference type="Proteomes" id="UP001367508">
    <property type="component" value="Unassembled WGS sequence"/>
</dbReference>
<evidence type="ECO:0000313" key="1">
    <source>
        <dbReference type="EMBL" id="KAK7361610.1"/>
    </source>
</evidence>
<dbReference type="AlphaFoldDB" id="A0AAN9R455"/>